<gene>
    <name evidence="2" type="ordered locus">Clole_0262</name>
</gene>
<sequence length="200" mass="22872">MEVKKSHKHKKVFLPVLIVFLALLLCSILAVILYFNTANVTPIASTSTLEDAITPPSKEPEIPPVVEDTLIDKPLPNITTDKYIFLCPDEWKEKISIKYSDDTKDVTIYHNCPPECCDPVYPQQLMGIVTLTTKELEEEKASFKNPDQFPKNRIVLQTSEFTIMWVPSLTNDHSIEKYSDELSEMGKLRPTIHTFFSLRN</sequence>
<name>F2JIU2_CELLD</name>
<evidence type="ECO:0000313" key="3">
    <source>
        <dbReference type="Proteomes" id="UP000008467"/>
    </source>
</evidence>
<keyword evidence="1" id="KW-0812">Transmembrane</keyword>
<keyword evidence="1" id="KW-1133">Transmembrane helix</keyword>
<keyword evidence="3" id="KW-1185">Reference proteome</keyword>
<dbReference type="HOGENOM" id="CLU_1364144_0_0_9"/>
<dbReference type="Proteomes" id="UP000008467">
    <property type="component" value="Chromosome"/>
</dbReference>
<dbReference type="EMBL" id="CP002582">
    <property type="protein sequence ID" value="ADZ82014.1"/>
    <property type="molecule type" value="Genomic_DNA"/>
</dbReference>
<keyword evidence="1" id="KW-0472">Membrane</keyword>
<proteinExistence type="predicted"/>
<feature type="transmembrane region" description="Helical" evidence="1">
    <location>
        <begin position="12"/>
        <end position="35"/>
    </location>
</feature>
<organism evidence="2 3">
    <name type="scientific">Cellulosilyticum lentocellum (strain ATCC 49066 / DSM 5427 / NCIMB 11756 / RHM5)</name>
    <name type="common">Clostridium lentocellum</name>
    <dbReference type="NCBI Taxonomy" id="642492"/>
    <lineage>
        <taxon>Bacteria</taxon>
        <taxon>Bacillati</taxon>
        <taxon>Bacillota</taxon>
        <taxon>Clostridia</taxon>
        <taxon>Lachnospirales</taxon>
        <taxon>Cellulosilyticaceae</taxon>
        <taxon>Cellulosilyticum</taxon>
    </lineage>
</organism>
<dbReference type="AlphaFoldDB" id="F2JIU2"/>
<protein>
    <submittedName>
        <fullName evidence="2">Uncharacterized protein</fullName>
    </submittedName>
</protein>
<dbReference type="KEGG" id="cle:Clole_0262"/>
<accession>F2JIU2</accession>
<evidence type="ECO:0000313" key="2">
    <source>
        <dbReference type="EMBL" id="ADZ82014.1"/>
    </source>
</evidence>
<reference evidence="2 3" key="1">
    <citation type="journal article" date="2011" name="J. Bacteriol.">
        <title>Complete genome sequence of the cellulose-degrading bacterium Cellulosilyticum lentocellum.</title>
        <authorList>
            <consortium name="US DOE Joint Genome Institute"/>
            <person name="Miller D.A."/>
            <person name="Suen G."/>
            <person name="Bruce D."/>
            <person name="Copeland A."/>
            <person name="Cheng J.F."/>
            <person name="Detter C."/>
            <person name="Goodwin L.A."/>
            <person name="Han C.S."/>
            <person name="Hauser L.J."/>
            <person name="Land M.L."/>
            <person name="Lapidus A."/>
            <person name="Lucas S."/>
            <person name="Meincke L."/>
            <person name="Pitluck S."/>
            <person name="Tapia R."/>
            <person name="Teshima H."/>
            <person name="Woyke T."/>
            <person name="Fox B.G."/>
            <person name="Angert E.R."/>
            <person name="Currie C.R."/>
        </authorList>
    </citation>
    <scope>NUCLEOTIDE SEQUENCE [LARGE SCALE GENOMIC DNA]</scope>
    <source>
        <strain evidence="3">ATCC 49066 / DSM 5427 / NCIMB 11756 / RHM5</strain>
    </source>
</reference>
<dbReference type="RefSeq" id="WP_013655315.1">
    <property type="nucleotide sequence ID" value="NC_015275.1"/>
</dbReference>
<evidence type="ECO:0000256" key="1">
    <source>
        <dbReference type="SAM" id="Phobius"/>
    </source>
</evidence>